<reference evidence="1 2" key="1">
    <citation type="submission" date="2018-10" db="EMBL/GenBank/DDBJ databases">
        <title>Phylogenomics of Brevibacillus.</title>
        <authorList>
            <person name="Dunlap C."/>
        </authorList>
    </citation>
    <scope>NUCLEOTIDE SEQUENCE [LARGE SCALE GENOMIC DNA]</scope>
    <source>
        <strain evidence="1 2">JCM 15716</strain>
    </source>
</reference>
<dbReference type="Proteomes" id="UP000271031">
    <property type="component" value="Unassembled WGS sequence"/>
</dbReference>
<dbReference type="AlphaFoldDB" id="A0A3M8DAI5"/>
<dbReference type="SUPFAM" id="SSF55961">
    <property type="entry name" value="Bet v1-like"/>
    <property type="match status" value="1"/>
</dbReference>
<dbReference type="InterPro" id="IPR023393">
    <property type="entry name" value="START-like_dom_sf"/>
</dbReference>
<protein>
    <submittedName>
        <fullName evidence="1">SRPBCC family protein</fullName>
    </submittedName>
</protein>
<keyword evidence="2" id="KW-1185">Reference proteome</keyword>
<organism evidence="1 2">
    <name type="scientific">Brevibacillus fluminis</name>
    <dbReference type="NCBI Taxonomy" id="511487"/>
    <lineage>
        <taxon>Bacteria</taxon>
        <taxon>Bacillati</taxon>
        <taxon>Bacillota</taxon>
        <taxon>Bacilli</taxon>
        <taxon>Bacillales</taxon>
        <taxon>Paenibacillaceae</taxon>
        <taxon>Brevibacillus</taxon>
    </lineage>
</organism>
<dbReference type="OrthoDB" id="2374625at2"/>
<accession>A0A3M8DAI5</accession>
<comment type="caution">
    <text evidence="1">The sequence shown here is derived from an EMBL/GenBank/DDBJ whole genome shotgun (WGS) entry which is preliminary data.</text>
</comment>
<dbReference type="EMBL" id="RHHQ01000015">
    <property type="protein sequence ID" value="RNB85056.1"/>
    <property type="molecule type" value="Genomic_DNA"/>
</dbReference>
<dbReference type="Pfam" id="PF06240">
    <property type="entry name" value="COXG"/>
    <property type="match status" value="1"/>
</dbReference>
<proteinExistence type="predicted"/>
<dbReference type="RefSeq" id="WP_122919541.1">
    <property type="nucleotide sequence ID" value="NZ_RHHQ01000015.1"/>
</dbReference>
<dbReference type="InterPro" id="IPR010419">
    <property type="entry name" value="CO_DH_gsu"/>
</dbReference>
<dbReference type="Gene3D" id="3.30.530.20">
    <property type="match status" value="1"/>
</dbReference>
<gene>
    <name evidence="1" type="ORF">EDM56_19275</name>
</gene>
<sequence length="154" mass="17072">MPQGIHNIEVDLSISTIWKFVSVLENWIPLVPGYLSHEIINDRQVAWSFVGDIGILKKTINLQVDIIEWTEPTAVRFTLNGTSGSFTGEGFFKAQELGPDKTRMTGFLDITAKGLKAPMVNSILKTHVPQMTTDLAEAIADRMCETAGILRNRA</sequence>
<evidence type="ECO:0000313" key="2">
    <source>
        <dbReference type="Proteomes" id="UP000271031"/>
    </source>
</evidence>
<evidence type="ECO:0000313" key="1">
    <source>
        <dbReference type="EMBL" id="RNB85056.1"/>
    </source>
</evidence>
<name>A0A3M8DAI5_9BACL</name>
<dbReference type="CDD" id="cd07812">
    <property type="entry name" value="SRPBCC"/>
    <property type="match status" value="1"/>
</dbReference>